<sequence length="53" mass="6161">AWTPRKTDLKATVFTGGVTRFYVLYTVVKYVVLAFLLFSHVTYLRCFSRSPKL</sequence>
<dbReference type="Proteomes" id="UP001295469">
    <property type="component" value="Chromosome C02"/>
</dbReference>
<protein>
    <submittedName>
        <fullName evidence="2">(rape) hypothetical protein</fullName>
    </submittedName>
</protein>
<dbReference type="EMBL" id="HG994366">
    <property type="protein sequence ID" value="CAF1889559.1"/>
    <property type="molecule type" value="Genomic_DNA"/>
</dbReference>
<feature type="transmembrane region" description="Helical" evidence="1">
    <location>
        <begin position="22"/>
        <end position="44"/>
    </location>
</feature>
<organism evidence="2">
    <name type="scientific">Brassica napus</name>
    <name type="common">Rape</name>
    <dbReference type="NCBI Taxonomy" id="3708"/>
    <lineage>
        <taxon>Eukaryota</taxon>
        <taxon>Viridiplantae</taxon>
        <taxon>Streptophyta</taxon>
        <taxon>Embryophyta</taxon>
        <taxon>Tracheophyta</taxon>
        <taxon>Spermatophyta</taxon>
        <taxon>Magnoliopsida</taxon>
        <taxon>eudicotyledons</taxon>
        <taxon>Gunneridae</taxon>
        <taxon>Pentapetalae</taxon>
        <taxon>rosids</taxon>
        <taxon>malvids</taxon>
        <taxon>Brassicales</taxon>
        <taxon>Brassicaceae</taxon>
        <taxon>Brassiceae</taxon>
        <taxon>Brassica</taxon>
    </lineage>
</organism>
<accession>A0A816K1V8</accession>
<evidence type="ECO:0000256" key="1">
    <source>
        <dbReference type="SAM" id="Phobius"/>
    </source>
</evidence>
<keyword evidence="1" id="KW-1133">Transmembrane helix</keyword>
<keyword evidence="1" id="KW-0812">Transmembrane</keyword>
<dbReference type="AlphaFoldDB" id="A0A816K1V8"/>
<feature type="non-terminal residue" evidence="2">
    <location>
        <position position="1"/>
    </location>
</feature>
<keyword evidence="1" id="KW-0472">Membrane</keyword>
<name>A0A816K1V8_BRANA</name>
<gene>
    <name evidence="2" type="ORF">DARMORV10_C02P11000.1</name>
</gene>
<evidence type="ECO:0000313" key="2">
    <source>
        <dbReference type="EMBL" id="CAF1889559.1"/>
    </source>
</evidence>
<reference evidence="2" key="1">
    <citation type="submission" date="2021-01" db="EMBL/GenBank/DDBJ databases">
        <authorList>
            <consortium name="Genoscope - CEA"/>
            <person name="William W."/>
        </authorList>
    </citation>
    <scope>NUCLEOTIDE SEQUENCE</scope>
</reference>
<proteinExistence type="predicted"/>